<reference evidence="2 3" key="1">
    <citation type="submission" date="2018-12" db="EMBL/GenBank/DDBJ databases">
        <title>The whole draft genome of Aquabacterium sp. SJQ9.</title>
        <authorList>
            <person name="Sun L."/>
            <person name="Gao X."/>
            <person name="Chen W."/>
            <person name="Huang K."/>
        </authorList>
    </citation>
    <scope>NUCLEOTIDE SEQUENCE [LARGE SCALE GENOMIC DNA]</scope>
    <source>
        <strain evidence="2 3">SJQ9</strain>
    </source>
</reference>
<protein>
    <submittedName>
        <fullName evidence="2">Host attachment protein</fullName>
    </submittedName>
</protein>
<comment type="caution">
    <text evidence="2">The sequence shown here is derived from an EMBL/GenBank/DDBJ whole genome shotgun (WGS) entry which is preliminary data.</text>
</comment>
<dbReference type="Pfam" id="PF10116">
    <property type="entry name" value="Host_attach"/>
    <property type="match status" value="1"/>
</dbReference>
<keyword evidence="3" id="KW-1185">Reference proteome</keyword>
<sequence>MEHPMKKTWIVVADEAIARLLEVDDRILKPVEELTDPDAHAKAAEMRHDAHGRRGNSITASAGEAELHQEGQRFAKQVAQRLAQFHQEGRFSSLKVVAAPRFLGYLRQAWSPQVAGIIADELDKDLVKASFDELEKRLLPAHA</sequence>
<proteinExistence type="predicted"/>
<dbReference type="EMBL" id="RSED01000002">
    <property type="protein sequence ID" value="RRS05912.1"/>
    <property type="molecule type" value="Genomic_DNA"/>
</dbReference>
<dbReference type="Proteomes" id="UP000269265">
    <property type="component" value="Unassembled WGS sequence"/>
</dbReference>
<name>A0A426VG81_9BURK</name>
<organism evidence="2 3">
    <name type="scientific">Aquabacterium soli</name>
    <dbReference type="NCBI Taxonomy" id="2493092"/>
    <lineage>
        <taxon>Bacteria</taxon>
        <taxon>Pseudomonadati</taxon>
        <taxon>Pseudomonadota</taxon>
        <taxon>Betaproteobacteria</taxon>
        <taxon>Burkholderiales</taxon>
        <taxon>Aquabacterium</taxon>
    </lineage>
</organism>
<evidence type="ECO:0000256" key="1">
    <source>
        <dbReference type="SAM" id="MobiDB-lite"/>
    </source>
</evidence>
<gene>
    <name evidence="2" type="ORF">EIP75_03365</name>
</gene>
<dbReference type="AlphaFoldDB" id="A0A426VG81"/>
<evidence type="ECO:0000313" key="2">
    <source>
        <dbReference type="EMBL" id="RRS05912.1"/>
    </source>
</evidence>
<feature type="compositionally biased region" description="Basic and acidic residues" evidence="1">
    <location>
        <begin position="38"/>
        <end position="49"/>
    </location>
</feature>
<feature type="region of interest" description="Disordered" evidence="1">
    <location>
        <begin position="38"/>
        <end position="66"/>
    </location>
</feature>
<evidence type="ECO:0000313" key="3">
    <source>
        <dbReference type="Proteomes" id="UP000269265"/>
    </source>
</evidence>
<accession>A0A426VG81</accession>
<dbReference type="InterPro" id="IPR019291">
    <property type="entry name" value="Host_attachment_protein"/>
</dbReference>